<feature type="non-terminal residue" evidence="1">
    <location>
        <position position="183"/>
    </location>
</feature>
<dbReference type="EMBL" id="HABX01000021">
    <property type="protein sequence ID" value="CDK12465.1"/>
    <property type="molecule type" value="Transcribed_RNA"/>
</dbReference>
<evidence type="ECO:0000313" key="1">
    <source>
        <dbReference type="EMBL" id="CDK12465.1"/>
    </source>
</evidence>
<proteinExistence type="predicted"/>
<name>W6MEN9_PAGBR</name>
<keyword evidence="1" id="KW-0378">Hydrolase</keyword>
<accession>W6MEN9</accession>
<organism evidence="1">
    <name type="scientific">Pagurus bernhardus</name>
    <name type="common">Common hermit crab</name>
    <name type="synonym">Eupagurus bernhardus</name>
    <dbReference type="NCBI Taxonomy" id="174397"/>
    <lineage>
        <taxon>Eukaryota</taxon>
        <taxon>Metazoa</taxon>
        <taxon>Ecdysozoa</taxon>
        <taxon>Arthropoda</taxon>
        <taxon>Crustacea</taxon>
        <taxon>Multicrustacea</taxon>
        <taxon>Malacostraca</taxon>
        <taxon>Eumalacostraca</taxon>
        <taxon>Eucarida</taxon>
        <taxon>Decapoda</taxon>
        <taxon>Pleocyemata</taxon>
        <taxon>Anomura</taxon>
        <taxon>Paguroidea</taxon>
        <taxon>Paguridae</taxon>
        <taxon>Pagurus</taxon>
    </lineage>
</organism>
<reference evidence="1" key="1">
    <citation type="submission" date="2013-06" db="EMBL/GenBank/DDBJ databases">
        <authorList>
            <person name="Groh K."/>
        </authorList>
    </citation>
    <scope>NUCLEOTIDE SEQUENCE</scope>
    <source>
        <tissue evidence="1">Antennules</tissue>
    </source>
</reference>
<keyword evidence="1" id="KW-0645">Protease</keyword>
<reference evidence="1" key="2">
    <citation type="submission" date="2014-02" db="EMBL/GenBank/DDBJ databases">
        <title>The hermit crab's nose antennal transcriptomics.</title>
        <authorList>
            <person name="Groh K.C."/>
            <person name="Vogel H."/>
            <person name="Stensmyr M.C."/>
            <person name="Grosse-Wilde E."/>
            <person name="Hansson B.S."/>
        </authorList>
    </citation>
    <scope>NUCLEOTIDE SEQUENCE</scope>
    <source>
        <tissue evidence="1">Antennules</tissue>
    </source>
</reference>
<dbReference type="GO" id="GO:0008233">
    <property type="term" value="F:peptidase activity"/>
    <property type="evidence" value="ECO:0007669"/>
    <property type="project" value="UniProtKB-KW"/>
</dbReference>
<sequence>VLLLALAAYCWAIPTEQGAVFPEEGAVFPEEGAVFPEEGAVLTDEGVLLTEEEEEPIGDEETVEEGAVQPWEQPYWYVEGCIYYCVYDDEPYCCDLDSSEVPFDHMAHAGECPPEEDQICKNSGIYLHSSTKLPWVKGYPKDQPMCASDGYCQPKEKCCPSPCVRRHLCMKRILTSPAEEEAQ</sequence>
<dbReference type="AlphaFoldDB" id="W6MEN9"/>
<protein>
    <submittedName>
        <fullName evidence="1">Crustin-like_and_maybe_protease-fusion protein</fullName>
    </submittedName>
</protein>
<feature type="non-terminal residue" evidence="1">
    <location>
        <position position="1"/>
    </location>
</feature>
<dbReference type="GO" id="GO:0006508">
    <property type="term" value="P:proteolysis"/>
    <property type="evidence" value="ECO:0007669"/>
    <property type="project" value="UniProtKB-KW"/>
</dbReference>